<dbReference type="AlphaFoldDB" id="A0A9W4U2A5"/>
<comment type="catalytic activity">
    <reaction evidence="1">
        <text>Cleaves type-1 transmembrane domains using a catalytic dyad composed of serine and histidine that are contributed by different transmembrane domains.</text>
        <dbReference type="EC" id="3.4.21.105"/>
    </reaction>
</comment>
<keyword evidence="5" id="KW-0645">Protease</keyword>
<evidence type="ECO:0000256" key="13">
    <source>
        <dbReference type="SAM" id="Phobius"/>
    </source>
</evidence>
<evidence type="ECO:0000256" key="7">
    <source>
        <dbReference type="ARBA" id="ARBA00022801"/>
    </source>
</evidence>
<dbReference type="InterPro" id="IPR035952">
    <property type="entry name" value="Rhomboid-like_sf"/>
</dbReference>
<dbReference type="GO" id="GO:0006508">
    <property type="term" value="P:proteolysis"/>
    <property type="evidence" value="ECO:0007669"/>
    <property type="project" value="UniProtKB-KW"/>
</dbReference>
<feature type="transmembrane region" description="Helical" evidence="13">
    <location>
        <begin position="15"/>
        <end position="32"/>
    </location>
</feature>
<accession>A0A9W4U2A5</accession>
<protein>
    <recommendedName>
        <fullName evidence="11">Rhomboid-type serine protease 2</fullName>
        <ecNumber evidence="4">3.4.21.105</ecNumber>
    </recommendedName>
    <alternativeName>
        <fullName evidence="12">Rhomboid protein 2</fullName>
    </alternativeName>
</protein>
<evidence type="ECO:0000313" key="15">
    <source>
        <dbReference type="EMBL" id="CAI5760138.1"/>
    </source>
</evidence>
<evidence type="ECO:0000256" key="1">
    <source>
        <dbReference type="ARBA" id="ARBA00000156"/>
    </source>
</evidence>
<dbReference type="Proteomes" id="UP001152885">
    <property type="component" value="Unassembled WGS sequence"/>
</dbReference>
<comment type="similarity">
    <text evidence="3">Belongs to the peptidase S54 family.</text>
</comment>
<evidence type="ECO:0000256" key="11">
    <source>
        <dbReference type="ARBA" id="ARBA00039804"/>
    </source>
</evidence>
<evidence type="ECO:0000256" key="8">
    <source>
        <dbReference type="ARBA" id="ARBA00022989"/>
    </source>
</evidence>
<feature type="transmembrane region" description="Helical" evidence="13">
    <location>
        <begin position="121"/>
        <end position="138"/>
    </location>
</feature>
<dbReference type="EC" id="3.4.21.105" evidence="4"/>
<dbReference type="GO" id="GO:0016020">
    <property type="term" value="C:membrane"/>
    <property type="evidence" value="ECO:0007669"/>
    <property type="project" value="InterPro"/>
</dbReference>
<evidence type="ECO:0000256" key="5">
    <source>
        <dbReference type="ARBA" id="ARBA00022670"/>
    </source>
</evidence>
<dbReference type="SUPFAM" id="SSF144091">
    <property type="entry name" value="Rhomboid-like"/>
    <property type="match status" value="1"/>
</dbReference>
<dbReference type="OrthoDB" id="10257275at2759"/>
<keyword evidence="9 13" id="KW-0472">Membrane</keyword>
<dbReference type="EMBL" id="CANTUO010000006">
    <property type="protein sequence ID" value="CAI5760138.1"/>
    <property type="molecule type" value="Genomic_DNA"/>
</dbReference>
<comment type="function">
    <text evidence="10">Probable rhomboid-type serine protease that catalyzes intramembrane proteolysis.</text>
</comment>
<keyword evidence="6 13" id="KW-0812">Transmembrane</keyword>
<dbReference type="InterPro" id="IPR022764">
    <property type="entry name" value="Peptidase_S54_rhomboid_dom"/>
</dbReference>
<evidence type="ECO:0000256" key="10">
    <source>
        <dbReference type="ARBA" id="ARBA00037147"/>
    </source>
</evidence>
<dbReference type="GO" id="GO:0005794">
    <property type="term" value="C:Golgi apparatus"/>
    <property type="evidence" value="ECO:0007669"/>
    <property type="project" value="UniProtKB-SubCell"/>
</dbReference>
<dbReference type="PANTHER" id="PTHR43066:SF1">
    <property type="entry name" value="RHOMBOID PROTEIN 2"/>
    <property type="match status" value="1"/>
</dbReference>
<comment type="caution">
    <text evidence="15">The sequence shown here is derived from an EMBL/GenBank/DDBJ whole genome shotgun (WGS) entry which is preliminary data.</text>
</comment>
<keyword evidence="16" id="KW-1185">Reference proteome</keyword>
<name>A0A9W4U2A5_9ASCO</name>
<evidence type="ECO:0000256" key="3">
    <source>
        <dbReference type="ARBA" id="ARBA00009045"/>
    </source>
</evidence>
<dbReference type="Gene3D" id="1.20.1540.10">
    <property type="entry name" value="Rhomboid-like"/>
    <property type="match status" value="1"/>
</dbReference>
<gene>
    <name evidence="15" type="ORF">CANVERA_P4648</name>
</gene>
<evidence type="ECO:0000256" key="12">
    <source>
        <dbReference type="ARBA" id="ARBA00042081"/>
    </source>
</evidence>
<evidence type="ECO:0000256" key="4">
    <source>
        <dbReference type="ARBA" id="ARBA00013039"/>
    </source>
</evidence>
<sequence>MVLGSTDSTTSFPKQPALTTGFIIFTLILLLIKSFTSIEFSSLVLYPKAPLEFNLNSISLYCLIHQNYTHWLLNSLAISSPLALFEKKFGTVHTGITLNLLAVITALQYCMVGLVLYPNTAAIGSSSLVFSFMTYFAYQEQRYKPIIYTFHLSPTSKIDIKPIHTPFIFLFVCFIIFPQSSFFGHFFGITSGYLLSKGYINKLYPPSNILIKIEEKINPIIVMLNPLVNWYKEEDAQHIRNVDYIPLFGTDIEAANNAVGSTTSNQPPSFNEVRVLGEA</sequence>
<reference evidence="15" key="1">
    <citation type="submission" date="2022-12" db="EMBL/GenBank/DDBJ databases">
        <authorList>
            <person name="Brejova B."/>
        </authorList>
    </citation>
    <scope>NUCLEOTIDE SEQUENCE</scope>
</reference>
<evidence type="ECO:0000256" key="2">
    <source>
        <dbReference type="ARBA" id="ARBA00004257"/>
    </source>
</evidence>
<keyword evidence="7" id="KW-0378">Hydrolase</keyword>
<organism evidence="15 16">
    <name type="scientific">Candida verbasci</name>
    <dbReference type="NCBI Taxonomy" id="1227364"/>
    <lineage>
        <taxon>Eukaryota</taxon>
        <taxon>Fungi</taxon>
        <taxon>Dikarya</taxon>
        <taxon>Ascomycota</taxon>
        <taxon>Saccharomycotina</taxon>
        <taxon>Pichiomycetes</taxon>
        <taxon>Debaryomycetaceae</taxon>
        <taxon>Candida/Lodderomyces clade</taxon>
        <taxon>Candida</taxon>
    </lineage>
</organism>
<evidence type="ECO:0000256" key="9">
    <source>
        <dbReference type="ARBA" id="ARBA00023136"/>
    </source>
</evidence>
<comment type="subcellular location">
    <subcellularLocation>
        <location evidence="2">Golgi apparatus</location>
        <location evidence="2">cis-Golgi network membrane</location>
        <topology evidence="2">Multi-pass membrane protein</topology>
    </subcellularLocation>
</comment>
<keyword evidence="8 13" id="KW-1133">Transmembrane helix</keyword>
<feature type="domain" description="Peptidase S54 rhomboid" evidence="14">
    <location>
        <begin position="58"/>
        <end position="197"/>
    </location>
</feature>
<dbReference type="GO" id="GO:0004252">
    <property type="term" value="F:serine-type endopeptidase activity"/>
    <property type="evidence" value="ECO:0007669"/>
    <property type="project" value="InterPro"/>
</dbReference>
<dbReference type="PANTHER" id="PTHR43066">
    <property type="entry name" value="RHOMBOID-RELATED PROTEIN"/>
    <property type="match status" value="1"/>
</dbReference>
<evidence type="ECO:0000256" key="6">
    <source>
        <dbReference type="ARBA" id="ARBA00022692"/>
    </source>
</evidence>
<feature type="transmembrane region" description="Helical" evidence="13">
    <location>
        <begin position="96"/>
        <end position="115"/>
    </location>
</feature>
<feature type="transmembrane region" description="Helical" evidence="13">
    <location>
        <begin position="167"/>
        <end position="187"/>
    </location>
</feature>
<dbReference type="Pfam" id="PF01694">
    <property type="entry name" value="Rhomboid"/>
    <property type="match status" value="1"/>
</dbReference>
<proteinExistence type="inferred from homology"/>
<evidence type="ECO:0000259" key="14">
    <source>
        <dbReference type="Pfam" id="PF01694"/>
    </source>
</evidence>
<evidence type="ECO:0000313" key="16">
    <source>
        <dbReference type="Proteomes" id="UP001152885"/>
    </source>
</evidence>